<dbReference type="InterPro" id="IPR010071">
    <property type="entry name" value="AA_adenyl_dom"/>
</dbReference>
<comment type="cofactor">
    <cofactor evidence="1">
        <name>pantetheine 4'-phosphate</name>
        <dbReference type="ChEBI" id="CHEBI:47942"/>
    </cofactor>
</comment>
<dbReference type="InterPro" id="IPR023213">
    <property type="entry name" value="CAT-like_dom_sf"/>
</dbReference>
<dbReference type="EMBL" id="CP110636">
    <property type="protein sequence ID" value="UZJ32710.1"/>
    <property type="molecule type" value="Genomic_DNA"/>
</dbReference>
<dbReference type="Gene3D" id="3.30.559.10">
    <property type="entry name" value="Chloramphenicol acetyltransferase-like domain"/>
    <property type="match status" value="1"/>
</dbReference>
<dbReference type="PROSITE" id="PS00012">
    <property type="entry name" value="PHOSPHOPANTETHEINE"/>
    <property type="match status" value="1"/>
</dbReference>
<dbReference type="SMART" id="SM00823">
    <property type="entry name" value="PKS_PP"/>
    <property type="match status" value="1"/>
</dbReference>
<evidence type="ECO:0000256" key="2">
    <source>
        <dbReference type="ARBA" id="ARBA00022450"/>
    </source>
</evidence>
<proteinExistence type="predicted"/>
<organism evidence="6 7">
    <name type="scientific">Streptomyces endophytica</name>
    <dbReference type="NCBI Taxonomy" id="2991496"/>
    <lineage>
        <taxon>Bacteria</taxon>
        <taxon>Bacillati</taxon>
        <taxon>Actinomycetota</taxon>
        <taxon>Actinomycetes</taxon>
        <taxon>Kitasatosporales</taxon>
        <taxon>Streptomycetaceae</taxon>
        <taxon>Streptomyces</taxon>
    </lineage>
</organism>
<gene>
    <name evidence="6" type="ORF">OJ254_23570</name>
</gene>
<dbReference type="InterPro" id="IPR020845">
    <property type="entry name" value="AMP-binding_CS"/>
</dbReference>
<reference evidence="6" key="1">
    <citation type="submission" date="2022-11" db="EMBL/GenBank/DDBJ databases">
        <title>Identification and genomic analyses of a novel endophytic actinobacterium Streptomyces endophytica sp. nov. with potential for biocontrol of Yam anthracnose.</title>
        <authorList>
            <person name="Huang X."/>
        </authorList>
    </citation>
    <scope>NUCLEOTIDE SEQUENCE</scope>
    <source>
        <strain evidence="6">HNM0140</strain>
    </source>
</reference>
<sequence>MLSDAAPAVVLDDPDRIRRATGPDHAPQDTDRLAPLRPGHPAYVIYTSGSTGVPKGVVVSHTGLGAFTAAAQERYAVGPGDRVLQFSSPSFDASVLELCISLLSGATLVIPPDGPWLGDELAEVLREHRISHALIPPAALGTLPGPADGHPLPDLRTLIVGAEACPADLADRWAAGRRLINSYGPTEATVVASWTGPLAVGAGTPPIGRPLPRTQVHVLDEAMRPVPPGAAGELYIGGEGVARGYLGRPGLTAARFVADPYGPAGSRLYRTGDLARRNADGDLEFLGRTDHQVKIRGFRVELGEIEAALADQEDVGEAVVVVREDEPGRQRLVGYVTAADPARAPRPGTLRTAVARTLPAHMVPAAVVVLDALPLTAHHKVDRRALPAPGPLHGTGHTPPRTPAERTVAAIWSDVLDVRPVGADDDFFALGGDSVVAVRVLSRIRDERAVRLTVRDLFTARTVAGLAALLDAADTHDPSGPVTAAPRTGALPLSRAQQRLWFLDDLTPGGTEYHTGVGLRLRGPLDTGALGRALDRLAARHDALRTTFTMVDGRVVQRVDGPAALPLRTADLRTRPAARRPKRPSACSPRSSSAPTTWTRDR</sequence>
<keyword evidence="2" id="KW-0596">Phosphopantetheine</keyword>
<dbReference type="PANTHER" id="PTHR45527:SF1">
    <property type="entry name" value="FATTY ACID SYNTHASE"/>
    <property type="match status" value="1"/>
</dbReference>
<evidence type="ECO:0000256" key="3">
    <source>
        <dbReference type="ARBA" id="ARBA00022553"/>
    </source>
</evidence>
<dbReference type="InterPro" id="IPR000873">
    <property type="entry name" value="AMP-dep_synth/lig_dom"/>
</dbReference>
<keyword evidence="3" id="KW-0597">Phosphoprotein</keyword>
<dbReference type="PANTHER" id="PTHR45527">
    <property type="entry name" value="NONRIBOSOMAL PEPTIDE SYNTHETASE"/>
    <property type="match status" value="1"/>
</dbReference>
<dbReference type="InterPro" id="IPR042099">
    <property type="entry name" value="ANL_N_sf"/>
</dbReference>
<dbReference type="Pfam" id="PF00668">
    <property type="entry name" value="Condensation"/>
    <property type="match status" value="1"/>
</dbReference>
<dbReference type="Pfam" id="PF13193">
    <property type="entry name" value="AMP-binding_C"/>
    <property type="match status" value="1"/>
</dbReference>
<dbReference type="PROSITE" id="PS50075">
    <property type="entry name" value="CARRIER"/>
    <property type="match status" value="1"/>
</dbReference>
<evidence type="ECO:0000256" key="4">
    <source>
        <dbReference type="SAM" id="MobiDB-lite"/>
    </source>
</evidence>
<dbReference type="Gene3D" id="1.10.1200.10">
    <property type="entry name" value="ACP-like"/>
    <property type="match status" value="1"/>
</dbReference>
<dbReference type="InterPro" id="IPR006162">
    <property type="entry name" value="Ppantetheine_attach_site"/>
</dbReference>
<dbReference type="InterPro" id="IPR009081">
    <property type="entry name" value="PP-bd_ACP"/>
</dbReference>
<dbReference type="Pfam" id="PF00550">
    <property type="entry name" value="PP-binding"/>
    <property type="match status" value="1"/>
</dbReference>
<feature type="region of interest" description="Disordered" evidence="4">
    <location>
        <begin position="569"/>
        <end position="602"/>
    </location>
</feature>
<dbReference type="InterPro" id="IPR001242">
    <property type="entry name" value="Condensation_dom"/>
</dbReference>
<dbReference type="InterPro" id="IPR020806">
    <property type="entry name" value="PKS_PP-bd"/>
</dbReference>
<dbReference type="SUPFAM" id="SSF56801">
    <property type="entry name" value="Acetyl-CoA synthetase-like"/>
    <property type="match status" value="1"/>
</dbReference>
<feature type="domain" description="Carrier" evidence="5">
    <location>
        <begin position="399"/>
        <end position="474"/>
    </location>
</feature>
<evidence type="ECO:0000259" key="5">
    <source>
        <dbReference type="PROSITE" id="PS50075"/>
    </source>
</evidence>
<keyword evidence="7" id="KW-1185">Reference proteome</keyword>
<evidence type="ECO:0000313" key="7">
    <source>
        <dbReference type="Proteomes" id="UP001164959"/>
    </source>
</evidence>
<feature type="compositionally biased region" description="Basic and acidic residues" evidence="4">
    <location>
        <begin position="13"/>
        <end position="34"/>
    </location>
</feature>
<dbReference type="InterPro" id="IPR025110">
    <property type="entry name" value="AMP-bd_C"/>
</dbReference>
<dbReference type="Gene3D" id="3.40.50.12780">
    <property type="entry name" value="N-terminal domain of ligase-like"/>
    <property type="match status" value="1"/>
</dbReference>
<feature type="compositionally biased region" description="Low complexity" evidence="4">
    <location>
        <begin position="584"/>
        <end position="595"/>
    </location>
</feature>
<feature type="region of interest" description="Disordered" evidence="4">
    <location>
        <begin position="12"/>
        <end position="37"/>
    </location>
</feature>
<feature type="region of interest" description="Disordered" evidence="4">
    <location>
        <begin position="384"/>
        <end position="403"/>
    </location>
</feature>
<dbReference type="Gene3D" id="3.30.300.30">
    <property type="match status" value="1"/>
</dbReference>
<dbReference type="InterPro" id="IPR045851">
    <property type="entry name" value="AMP-bd_C_sf"/>
</dbReference>
<protein>
    <submittedName>
        <fullName evidence="6">Amino acid adenylation domain-containing protein</fullName>
    </submittedName>
</protein>
<dbReference type="PROSITE" id="PS00455">
    <property type="entry name" value="AMP_BINDING"/>
    <property type="match status" value="1"/>
</dbReference>
<dbReference type="NCBIfam" id="TIGR01733">
    <property type="entry name" value="AA-adenyl-dom"/>
    <property type="match status" value="1"/>
</dbReference>
<evidence type="ECO:0000256" key="1">
    <source>
        <dbReference type="ARBA" id="ARBA00001957"/>
    </source>
</evidence>
<dbReference type="Proteomes" id="UP001164959">
    <property type="component" value="Chromosome"/>
</dbReference>
<dbReference type="InterPro" id="IPR036736">
    <property type="entry name" value="ACP-like_sf"/>
</dbReference>
<evidence type="ECO:0000313" key="6">
    <source>
        <dbReference type="EMBL" id="UZJ32710.1"/>
    </source>
</evidence>
<dbReference type="SUPFAM" id="SSF47336">
    <property type="entry name" value="ACP-like"/>
    <property type="match status" value="1"/>
</dbReference>
<dbReference type="Pfam" id="PF00501">
    <property type="entry name" value="AMP-binding"/>
    <property type="match status" value="1"/>
</dbReference>
<accession>A0ABY6PH70</accession>
<dbReference type="SUPFAM" id="SSF52777">
    <property type="entry name" value="CoA-dependent acyltransferases"/>
    <property type="match status" value="1"/>
</dbReference>
<name>A0ABY6PH70_9ACTN</name>